<keyword evidence="1" id="KW-1133">Transmembrane helix</keyword>
<gene>
    <name evidence="3" type="ORF">N0K08_02895</name>
</gene>
<dbReference type="Proteomes" id="UP001525968">
    <property type="component" value="Unassembled WGS sequence"/>
</dbReference>
<dbReference type="CDD" id="cd19438">
    <property type="entry name" value="lipocalin_Blc-like"/>
    <property type="match status" value="1"/>
</dbReference>
<evidence type="ECO:0000256" key="1">
    <source>
        <dbReference type="SAM" id="Phobius"/>
    </source>
</evidence>
<keyword evidence="4" id="KW-1185">Reference proteome</keyword>
<comment type="caution">
    <text evidence="3">The sequence shown here is derived from an EMBL/GenBank/DDBJ whole genome shotgun (WGS) entry which is preliminary data.</text>
</comment>
<protein>
    <submittedName>
        <fullName evidence="3">Lipocalin family protein</fullName>
    </submittedName>
</protein>
<dbReference type="EMBL" id="JAODYH010000002">
    <property type="protein sequence ID" value="MCT9809573.1"/>
    <property type="molecule type" value="Genomic_DNA"/>
</dbReference>
<dbReference type="PANTHER" id="PTHR10612:SF34">
    <property type="entry name" value="APOLIPOPROTEIN D"/>
    <property type="match status" value="1"/>
</dbReference>
<dbReference type="Pfam" id="PF08212">
    <property type="entry name" value="Lipocalin_2"/>
    <property type="match status" value="1"/>
</dbReference>
<dbReference type="PANTHER" id="PTHR10612">
    <property type="entry name" value="APOLIPOPROTEIN D"/>
    <property type="match status" value="1"/>
</dbReference>
<dbReference type="RefSeq" id="WP_261498505.1">
    <property type="nucleotide sequence ID" value="NZ_JAODYH010000002.1"/>
</dbReference>
<evidence type="ECO:0000259" key="2">
    <source>
        <dbReference type="Pfam" id="PF08212"/>
    </source>
</evidence>
<feature type="domain" description="Lipocalin/cytosolic fatty-acid binding" evidence="2">
    <location>
        <begin position="67"/>
        <end position="207"/>
    </location>
</feature>
<organism evidence="3 4">
    <name type="scientific">Acidovorax bellezanensis</name>
    <dbReference type="NCBI Taxonomy" id="2976702"/>
    <lineage>
        <taxon>Bacteria</taxon>
        <taxon>Pseudomonadati</taxon>
        <taxon>Pseudomonadota</taxon>
        <taxon>Betaproteobacteria</taxon>
        <taxon>Burkholderiales</taxon>
        <taxon>Comamonadaceae</taxon>
        <taxon>Acidovorax</taxon>
    </lineage>
</organism>
<name>A0ABT2PKD2_9BURK</name>
<evidence type="ECO:0000313" key="4">
    <source>
        <dbReference type="Proteomes" id="UP001525968"/>
    </source>
</evidence>
<dbReference type="Gene3D" id="2.40.128.20">
    <property type="match status" value="1"/>
</dbReference>
<dbReference type="InterPro" id="IPR022272">
    <property type="entry name" value="Lipocalin_CS"/>
</dbReference>
<dbReference type="PROSITE" id="PS00213">
    <property type="entry name" value="LIPOCALIN"/>
    <property type="match status" value="1"/>
</dbReference>
<dbReference type="InterPro" id="IPR047202">
    <property type="entry name" value="Lipocalin_Blc-like_dom"/>
</dbReference>
<feature type="transmembrane region" description="Helical" evidence="1">
    <location>
        <begin position="34"/>
        <end position="52"/>
    </location>
</feature>
<dbReference type="PRINTS" id="PR01171">
    <property type="entry name" value="BCTLIPOCALIN"/>
</dbReference>
<reference evidence="3 4" key="1">
    <citation type="submission" date="2022-09" db="EMBL/GenBank/DDBJ databases">
        <title>Draft genome of isolate Be4.</title>
        <authorList>
            <person name="Sanchez-Castro I."/>
            <person name="Martinez-Rodriguez P."/>
            <person name="Descostes M."/>
            <person name="Merroun M."/>
        </authorList>
    </citation>
    <scope>NUCLEOTIDE SEQUENCE [LARGE SCALE GENOMIC DNA]</scope>
    <source>
        <strain evidence="3 4">Be4</strain>
    </source>
</reference>
<dbReference type="InterPro" id="IPR000566">
    <property type="entry name" value="Lipocln_cytosolic_FA-bd_dom"/>
</dbReference>
<keyword evidence="1" id="KW-0812">Transmembrane</keyword>
<dbReference type="SUPFAM" id="SSF50814">
    <property type="entry name" value="Lipocalins"/>
    <property type="match status" value="1"/>
</dbReference>
<sequence length="215" mass="24058">MHRDAPCHPRDPQDLRRRLDLDRPAASGRSTGSALALGLGVGAAAYLAWMALRTPPRPAGVQPVGHFDISRYLGRWYEVARIDQHFEKGLVRTRAEYSLAPNGRLQVTNRGFDPRHNRWKEARGKAQFVGRPDVGALKVSFFGPFYAGYHVVALDEQYRWAMVIGSSLDYFWILSRSPVLPDGVRQHLLAQASQIGVDLDRILWVMQDGANPTGS</sequence>
<dbReference type="InterPro" id="IPR002446">
    <property type="entry name" value="Lipocalin_bac"/>
</dbReference>
<accession>A0ABT2PKD2</accession>
<evidence type="ECO:0000313" key="3">
    <source>
        <dbReference type="EMBL" id="MCT9809573.1"/>
    </source>
</evidence>
<keyword evidence="1" id="KW-0472">Membrane</keyword>
<dbReference type="InterPro" id="IPR012674">
    <property type="entry name" value="Calycin"/>
</dbReference>
<proteinExistence type="predicted"/>